<name>A0AAD6TZS8_9AGAR</name>
<dbReference type="Pfam" id="PF20415">
    <property type="entry name" value="DUF6699"/>
    <property type="match status" value="1"/>
</dbReference>
<proteinExistence type="predicted"/>
<gene>
    <name evidence="3" type="ORF">B0H15DRAFT_996226</name>
</gene>
<evidence type="ECO:0000313" key="4">
    <source>
        <dbReference type="Proteomes" id="UP001222325"/>
    </source>
</evidence>
<dbReference type="EMBL" id="JARJCN010000051">
    <property type="protein sequence ID" value="KAJ7081132.1"/>
    <property type="molecule type" value="Genomic_DNA"/>
</dbReference>
<reference evidence="3" key="1">
    <citation type="submission" date="2023-03" db="EMBL/GenBank/DDBJ databases">
        <title>Massive genome expansion in bonnet fungi (Mycena s.s.) driven by repeated elements and novel gene families across ecological guilds.</title>
        <authorList>
            <consortium name="Lawrence Berkeley National Laboratory"/>
            <person name="Harder C.B."/>
            <person name="Miyauchi S."/>
            <person name="Viragh M."/>
            <person name="Kuo A."/>
            <person name="Thoen E."/>
            <person name="Andreopoulos B."/>
            <person name="Lu D."/>
            <person name="Skrede I."/>
            <person name="Drula E."/>
            <person name="Henrissat B."/>
            <person name="Morin E."/>
            <person name="Kohler A."/>
            <person name="Barry K."/>
            <person name="LaButti K."/>
            <person name="Morin E."/>
            <person name="Salamov A."/>
            <person name="Lipzen A."/>
            <person name="Mereny Z."/>
            <person name="Hegedus B."/>
            <person name="Baldrian P."/>
            <person name="Stursova M."/>
            <person name="Weitz H."/>
            <person name="Taylor A."/>
            <person name="Grigoriev I.V."/>
            <person name="Nagy L.G."/>
            <person name="Martin F."/>
            <person name="Kauserud H."/>
        </authorList>
    </citation>
    <scope>NUCLEOTIDE SEQUENCE</scope>
    <source>
        <strain evidence="3">CBHHK173m</strain>
    </source>
</reference>
<feature type="region of interest" description="Disordered" evidence="1">
    <location>
        <begin position="26"/>
        <end position="64"/>
    </location>
</feature>
<evidence type="ECO:0000313" key="3">
    <source>
        <dbReference type="EMBL" id="KAJ7081132.1"/>
    </source>
</evidence>
<accession>A0AAD6TZS8</accession>
<comment type="caution">
    <text evidence="3">The sequence shown here is derived from an EMBL/GenBank/DDBJ whole genome shotgun (WGS) entry which is preliminary data.</text>
</comment>
<evidence type="ECO:0000259" key="2">
    <source>
        <dbReference type="Pfam" id="PF20415"/>
    </source>
</evidence>
<dbReference type="Proteomes" id="UP001222325">
    <property type="component" value="Unassembled WGS sequence"/>
</dbReference>
<organism evidence="3 4">
    <name type="scientific">Mycena belliarum</name>
    <dbReference type="NCBI Taxonomy" id="1033014"/>
    <lineage>
        <taxon>Eukaryota</taxon>
        <taxon>Fungi</taxon>
        <taxon>Dikarya</taxon>
        <taxon>Basidiomycota</taxon>
        <taxon>Agaricomycotina</taxon>
        <taxon>Agaricomycetes</taxon>
        <taxon>Agaricomycetidae</taxon>
        <taxon>Agaricales</taxon>
        <taxon>Marasmiineae</taxon>
        <taxon>Mycenaceae</taxon>
        <taxon>Mycena</taxon>
    </lineage>
</organism>
<dbReference type="InterPro" id="IPR046522">
    <property type="entry name" value="DUF6699"/>
</dbReference>
<dbReference type="AlphaFoldDB" id="A0AAD6TZS8"/>
<protein>
    <recommendedName>
        <fullName evidence="2">DUF6699 domain-containing protein</fullName>
    </recommendedName>
</protein>
<keyword evidence="4" id="KW-1185">Reference proteome</keyword>
<sequence length="223" mass="24569">MPARHVCFSSENSYYSPPPFLSSSVPTASSSSGPFTPPSHHHANLPGPTPYAPRRSHTTSSSHRARAHNLMAFSDAPLLSYDVSLHPSSISTHFHGLSSTGMLEPAVYPPQLTITITTPHLPWTIPVAASNSRYVTVSDALTALYRALRTNITPSEFHALGEKKLMRRAGAAYTQRYMRLKGHRGYEEEKKGGVKRVDFLMGCTKFRGLSPTDQANVWRLHVS</sequence>
<evidence type="ECO:0000256" key="1">
    <source>
        <dbReference type="SAM" id="MobiDB-lite"/>
    </source>
</evidence>
<feature type="domain" description="DUF6699" evidence="2">
    <location>
        <begin position="79"/>
        <end position="213"/>
    </location>
</feature>